<dbReference type="EMBL" id="UINC01231585">
    <property type="protein sequence ID" value="SVE64183.1"/>
    <property type="molecule type" value="Genomic_DNA"/>
</dbReference>
<name>A0A383F689_9ZZZZ</name>
<organism evidence="1">
    <name type="scientific">marine metagenome</name>
    <dbReference type="NCBI Taxonomy" id="408172"/>
    <lineage>
        <taxon>unclassified sequences</taxon>
        <taxon>metagenomes</taxon>
        <taxon>ecological metagenomes</taxon>
    </lineage>
</organism>
<accession>A0A383F689</accession>
<protein>
    <submittedName>
        <fullName evidence="1">Uncharacterized protein</fullName>
    </submittedName>
</protein>
<evidence type="ECO:0000313" key="1">
    <source>
        <dbReference type="EMBL" id="SVE64183.1"/>
    </source>
</evidence>
<sequence>MNIMQYLPKLHLILFLILVFIFGCNSSDLSKKEVKVSKENIDYSVSEGDYINVKSSNTDNTNTYTKNILIPLEKIDGCDYVVKGKIEYIKDGTVVATLDYGDGECDDIATKTVDGKKY</sequence>
<dbReference type="AlphaFoldDB" id="A0A383F689"/>
<reference evidence="1" key="1">
    <citation type="submission" date="2018-05" db="EMBL/GenBank/DDBJ databases">
        <authorList>
            <person name="Lanie J.A."/>
            <person name="Ng W.-L."/>
            <person name="Kazmierczak K.M."/>
            <person name="Andrzejewski T.M."/>
            <person name="Davidsen T.M."/>
            <person name="Wayne K.J."/>
            <person name="Tettelin H."/>
            <person name="Glass J.I."/>
            <person name="Rusch D."/>
            <person name="Podicherti R."/>
            <person name="Tsui H.-C.T."/>
            <person name="Winkler M.E."/>
        </authorList>
    </citation>
    <scope>NUCLEOTIDE SEQUENCE</scope>
</reference>
<feature type="non-terminal residue" evidence="1">
    <location>
        <position position="118"/>
    </location>
</feature>
<proteinExistence type="predicted"/>
<gene>
    <name evidence="1" type="ORF">METZ01_LOCUS517037</name>
</gene>